<dbReference type="PANTHER" id="PTHR42648">
    <property type="entry name" value="TRANSPOSASE, PUTATIVE-RELATED"/>
    <property type="match status" value="1"/>
</dbReference>
<sequence>MWILCTEECVIRLVSLQRIFVTSAFRGKQIRKSFKSLPLENKPNRILEVVSSDVIGPIIPQPYDSKRYIVTFIDNFSYFAVVYLLSYKSNISEKFEVYEAMITAKFGTRISHNGGQYISRQFIEFYNAKGIQIEYTIPRNPELNGLNERCMLLDSKVEKKFWGEAVCAATYVLNRTPTRILKEGCPADLWYGYCDSRKITIIGTAAYTHIPKEYVKAKLDPRSKPLIMMSYTANRYRWWDNSKWKIVTACSVKFLEEPEPYNVESKAH</sequence>
<dbReference type="InterPro" id="IPR012337">
    <property type="entry name" value="RNaseH-like_sf"/>
</dbReference>
<evidence type="ECO:0000256" key="6">
    <source>
        <dbReference type="ARBA" id="ARBA00022908"/>
    </source>
</evidence>
<dbReference type="InterPro" id="IPR001584">
    <property type="entry name" value="Integrase_cat-core"/>
</dbReference>
<evidence type="ECO:0000259" key="10">
    <source>
        <dbReference type="PROSITE" id="PS50994"/>
    </source>
</evidence>
<keyword evidence="3" id="KW-0255">Endonuclease</keyword>
<keyword evidence="5" id="KW-0460">Magnesium</keyword>
<evidence type="ECO:0000256" key="4">
    <source>
        <dbReference type="ARBA" id="ARBA00022801"/>
    </source>
</evidence>
<evidence type="ECO:0000313" key="12">
    <source>
        <dbReference type="Proteomes" id="UP001159363"/>
    </source>
</evidence>
<evidence type="ECO:0000256" key="9">
    <source>
        <dbReference type="ARBA" id="ARBA00023172"/>
    </source>
</evidence>
<dbReference type="PANTHER" id="PTHR42648:SF11">
    <property type="entry name" value="TRANSPOSON TY4-P GAG-POL POLYPROTEIN"/>
    <property type="match status" value="1"/>
</dbReference>
<keyword evidence="7" id="KW-0695">RNA-directed DNA polymerase</keyword>
<dbReference type="SUPFAM" id="SSF53098">
    <property type="entry name" value="Ribonuclease H-like"/>
    <property type="match status" value="1"/>
</dbReference>
<evidence type="ECO:0000256" key="7">
    <source>
        <dbReference type="ARBA" id="ARBA00022918"/>
    </source>
</evidence>
<dbReference type="InterPro" id="IPR036397">
    <property type="entry name" value="RNaseH_sf"/>
</dbReference>
<evidence type="ECO:0000256" key="1">
    <source>
        <dbReference type="ARBA" id="ARBA00022722"/>
    </source>
</evidence>
<dbReference type="PROSITE" id="PS50994">
    <property type="entry name" value="INTEGRASE"/>
    <property type="match status" value="1"/>
</dbReference>
<keyword evidence="8" id="KW-0548">Nucleotidyltransferase</keyword>
<keyword evidence="12" id="KW-1185">Reference proteome</keyword>
<feature type="domain" description="Integrase catalytic" evidence="10">
    <location>
        <begin position="39"/>
        <end position="149"/>
    </location>
</feature>
<keyword evidence="9" id="KW-0233">DNA recombination</keyword>
<evidence type="ECO:0000256" key="3">
    <source>
        <dbReference type="ARBA" id="ARBA00022759"/>
    </source>
</evidence>
<reference evidence="11 12" key="1">
    <citation type="submission" date="2023-02" db="EMBL/GenBank/DDBJ databases">
        <title>LHISI_Scaffold_Assembly.</title>
        <authorList>
            <person name="Stuart O.P."/>
            <person name="Cleave R."/>
            <person name="Magrath M.J.L."/>
            <person name="Mikheyev A.S."/>
        </authorList>
    </citation>
    <scope>NUCLEOTIDE SEQUENCE [LARGE SCALE GENOMIC DNA]</scope>
    <source>
        <strain evidence="11">Daus_M_001</strain>
        <tissue evidence="11">Leg muscle</tissue>
    </source>
</reference>
<evidence type="ECO:0000313" key="11">
    <source>
        <dbReference type="EMBL" id="KAJ8878919.1"/>
    </source>
</evidence>
<protein>
    <recommendedName>
        <fullName evidence="10">Integrase catalytic domain-containing protein</fullName>
    </recommendedName>
</protein>
<keyword evidence="2" id="KW-0479">Metal-binding</keyword>
<dbReference type="InterPro" id="IPR039537">
    <property type="entry name" value="Retrotran_Ty1/copia-like"/>
</dbReference>
<name>A0ABQ9H3T9_9NEOP</name>
<accession>A0ABQ9H3T9</accession>
<gene>
    <name evidence="11" type="ORF">PR048_019522</name>
</gene>
<dbReference type="Proteomes" id="UP001159363">
    <property type="component" value="Chromosome 6"/>
</dbReference>
<comment type="caution">
    <text evidence="11">The sequence shown here is derived from an EMBL/GenBank/DDBJ whole genome shotgun (WGS) entry which is preliminary data.</text>
</comment>
<evidence type="ECO:0000256" key="2">
    <source>
        <dbReference type="ARBA" id="ARBA00022723"/>
    </source>
</evidence>
<organism evidence="11 12">
    <name type="scientific">Dryococelus australis</name>
    <dbReference type="NCBI Taxonomy" id="614101"/>
    <lineage>
        <taxon>Eukaryota</taxon>
        <taxon>Metazoa</taxon>
        <taxon>Ecdysozoa</taxon>
        <taxon>Arthropoda</taxon>
        <taxon>Hexapoda</taxon>
        <taxon>Insecta</taxon>
        <taxon>Pterygota</taxon>
        <taxon>Neoptera</taxon>
        <taxon>Polyneoptera</taxon>
        <taxon>Phasmatodea</taxon>
        <taxon>Verophasmatodea</taxon>
        <taxon>Anareolatae</taxon>
        <taxon>Phasmatidae</taxon>
        <taxon>Eurycanthinae</taxon>
        <taxon>Dryococelus</taxon>
    </lineage>
</organism>
<keyword evidence="8" id="KW-0239">DNA-directed DNA polymerase</keyword>
<keyword evidence="4" id="KW-0378">Hydrolase</keyword>
<dbReference type="Pfam" id="PF25597">
    <property type="entry name" value="SH3_retrovirus"/>
    <property type="match status" value="1"/>
</dbReference>
<evidence type="ECO:0000256" key="8">
    <source>
        <dbReference type="ARBA" id="ARBA00022932"/>
    </source>
</evidence>
<keyword evidence="1" id="KW-0540">Nuclease</keyword>
<dbReference type="EMBL" id="JARBHB010000007">
    <property type="protein sequence ID" value="KAJ8878919.1"/>
    <property type="molecule type" value="Genomic_DNA"/>
</dbReference>
<dbReference type="InterPro" id="IPR057670">
    <property type="entry name" value="SH3_retrovirus"/>
</dbReference>
<keyword evidence="8" id="KW-0808">Transferase</keyword>
<evidence type="ECO:0000256" key="5">
    <source>
        <dbReference type="ARBA" id="ARBA00022842"/>
    </source>
</evidence>
<keyword evidence="6" id="KW-0229">DNA integration</keyword>
<proteinExistence type="predicted"/>
<dbReference type="Gene3D" id="3.30.420.10">
    <property type="entry name" value="Ribonuclease H-like superfamily/Ribonuclease H"/>
    <property type="match status" value="1"/>
</dbReference>